<comment type="caution">
    <text evidence="2">The sequence shown here is derived from an EMBL/GenBank/DDBJ whole genome shotgun (WGS) entry which is preliminary data.</text>
</comment>
<evidence type="ECO:0000313" key="1">
    <source>
        <dbReference type="EMBL" id="GAL68431.1"/>
    </source>
</evidence>
<dbReference type="AlphaFoldDB" id="A0A090WX10"/>
<evidence type="ECO:0000313" key="3">
    <source>
        <dbReference type="EMBL" id="GAL89557.1"/>
    </source>
</evidence>
<dbReference type="Proteomes" id="UP000029641">
    <property type="component" value="Unassembled WGS sequence"/>
</dbReference>
<gene>
    <name evidence="1" type="ORF">JCM19301_74</name>
    <name evidence="2" type="ORF">JCM19302_404</name>
    <name evidence="3" type="ORF">JCM19538_539</name>
</gene>
<dbReference type="EMBL" id="BBNR01000020">
    <property type="protein sequence ID" value="GAL68431.1"/>
    <property type="molecule type" value="Genomic_DNA"/>
</dbReference>
<evidence type="ECO:0000313" key="4">
    <source>
        <dbReference type="Proteomes" id="UP000029646"/>
    </source>
</evidence>
<name>A0A090WX10_9FLAO</name>
<dbReference type="EMBL" id="BBNY01000015">
    <property type="protein sequence ID" value="GAL89557.1"/>
    <property type="molecule type" value="Genomic_DNA"/>
</dbReference>
<organism evidence="2 4">
    <name type="scientific">Jejuia pallidilutea</name>
    <dbReference type="NCBI Taxonomy" id="504487"/>
    <lineage>
        <taxon>Bacteria</taxon>
        <taxon>Pseudomonadati</taxon>
        <taxon>Bacteroidota</taxon>
        <taxon>Flavobacteriia</taxon>
        <taxon>Flavobacteriales</taxon>
        <taxon>Flavobacteriaceae</taxon>
        <taxon>Jejuia</taxon>
    </lineage>
</organism>
<protein>
    <submittedName>
        <fullName evidence="2">Uncharacterized protein</fullName>
    </submittedName>
</protein>
<evidence type="ECO:0000313" key="2">
    <source>
        <dbReference type="EMBL" id="GAL71897.1"/>
    </source>
</evidence>
<dbReference type="Proteomes" id="UP000029646">
    <property type="component" value="Unassembled WGS sequence"/>
</dbReference>
<dbReference type="STRING" id="504487.JCM19538_539"/>
<proteinExistence type="predicted"/>
<accession>A0A090WX10</accession>
<sequence>MDLASLLVLGTANAENVEDTPNEDVLKKEQGVNVPKACWVKKVSIKFENNKPKLSIKWVNGTEKPCVSTGGTCKSKPCEE</sequence>
<dbReference type="Proteomes" id="UP000030184">
    <property type="component" value="Unassembled WGS sequence"/>
</dbReference>
<evidence type="ECO:0000313" key="5">
    <source>
        <dbReference type="Proteomes" id="UP000030184"/>
    </source>
</evidence>
<dbReference type="EMBL" id="BBNS01000017">
    <property type="protein sequence ID" value="GAL71897.1"/>
    <property type="molecule type" value="Genomic_DNA"/>
</dbReference>
<keyword evidence="5" id="KW-1185">Reference proteome</keyword>
<reference evidence="5" key="1">
    <citation type="journal article" date="2014" name="Genome Announc.">
        <title>Draft Genome Sequence of Marine Flavobacterium Jejuia pallidilutea Strain 11shimoA1 and Pigmentation Mutants.</title>
        <authorList>
            <person name="Takatani N."/>
            <person name="Nakanishi M."/>
            <person name="Meirelles P."/>
            <person name="Mino S."/>
            <person name="Suda W."/>
            <person name="Oshima K."/>
            <person name="Hattori M."/>
            <person name="Ohkuma M."/>
            <person name="Hosokawa M."/>
            <person name="Miyashita K."/>
            <person name="Thompson F.L."/>
            <person name="Niwa A."/>
            <person name="Sawabe T."/>
            <person name="Sawabe T."/>
        </authorList>
    </citation>
    <scope>NUCLEOTIDE SEQUENCE [LARGE SCALE GENOMIC DNA]</scope>
    <source>
        <strain evidence="5">JCM 19538</strain>
    </source>
</reference>